<evidence type="ECO:0000313" key="3">
    <source>
        <dbReference type="Proteomes" id="UP000286287"/>
    </source>
</evidence>
<organism evidence="2 3">
    <name type="scientific">Deinococcus cavernae</name>
    <dbReference type="NCBI Taxonomy" id="2320857"/>
    <lineage>
        <taxon>Bacteria</taxon>
        <taxon>Thermotogati</taxon>
        <taxon>Deinococcota</taxon>
        <taxon>Deinococci</taxon>
        <taxon>Deinococcales</taxon>
        <taxon>Deinococcaceae</taxon>
        <taxon>Deinococcus</taxon>
    </lineage>
</organism>
<dbReference type="InterPro" id="IPR012337">
    <property type="entry name" value="RNaseH-like_sf"/>
</dbReference>
<dbReference type="GO" id="GO:0003676">
    <property type="term" value="F:nucleic acid binding"/>
    <property type="evidence" value="ECO:0007669"/>
    <property type="project" value="InterPro"/>
</dbReference>
<dbReference type="InterPro" id="IPR001584">
    <property type="entry name" value="Integrase_cat-core"/>
</dbReference>
<protein>
    <submittedName>
        <fullName evidence="2">IS3 family transposase</fullName>
    </submittedName>
</protein>
<dbReference type="InterPro" id="IPR048020">
    <property type="entry name" value="Transpos_IS3"/>
</dbReference>
<name>A0A418VHJ1_9DEIO</name>
<dbReference type="RefSeq" id="WP_119760000.1">
    <property type="nucleotide sequence ID" value="NZ_QYUJ01000004.1"/>
</dbReference>
<feature type="domain" description="Integrase catalytic" evidence="1">
    <location>
        <begin position="116"/>
        <end position="277"/>
    </location>
</feature>
<proteinExistence type="predicted"/>
<reference evidence="2 3" key="1">
    <citation type="submission" date="2018-09" db="EMBL/GenBank/DDBJ databases">
        <authorList>
            <person name="Zhu H."/>
        </authorList>
    </citation>
    <scope>NUCLEOTIDE SEQUENCE [LARGE SCALE GENOMIC DNA]</scope>
    <source>
        <strain evidence="2 3">K2S05-167</strain>
    </source>
</reference>
<dbReference type="PROSITE" id="PS50994">
    <property type="entry name" value="INTEGRASE"/>
    <property type="match status" value="1"/>
</dbReference>
<dbReference type="InterPro" id="IPR036397">
    <property type="entry name" value="RNaseH_sf"/>
</dbReference>
<sequence length="282" mass="32031">MMTDARDAHPEFAVVRLCEGFSLSRSSFYGYTSDENTDPDDELATEIETIIEEFVGYGYRRITRELARRKKKVNHKRVLRVMRERGLTHRKKPRKTITTDSGHAHQRYPNLLAVTHVLRPDQVWQADLSYVLVTGGFVYVACVLDSFTREIVGWALSERLTAEVTLEALDNALIARCPSPGLIHHSDQGVQYACTAYTEVLKAAGIMSSMSRTGNPYDNARMESFFKTLKVEEVNLQEYADLDEAREGIGAFITLYNERRLHSSLGYVPPAEFAAQYHQAQM</sequence>
<dbReference type="Pfam" id="PF00665">
    <property type="entry name" value="rve"/>
    <property type="match status" value="1"/>
</dbReference>
<dbReference type="SUPFAM" id="SSF53098">
    <property type="entry name" value="Ribonuclease H-like"/>
    <property type="match status" value="1"/>
</dbReference>
<accession>A0A418VHJ1</accession>
<dbReference type="EMBL" id="QYUJ01000004">
    <property type="protein sequence ID" value="RJF75572.1"/>
    <property type="molecule type" value="Genomic_DNA"/>
</dbReference>
<gene>
    <name evidence="2" type="ORF">D3875_00550</name>
</gene>
<dbReference type="PANTHER" id="PTHR46889:SF7">
    <property type="entry name" value="TRANSPOSASE FOR INSERTION SEQUENCE ELEMENT IS904"/>
    <property type="match status" value="1"/>
</dbReference>
<dbReference type="GO" id="GO:0015074">
    <property type="term" value="P:DNA integration"/>
    <property type="evidence" value="ECO:0007669"/>
    <property type="project" value="InterPro"/>
</dbReference>
<dbReference type="Pfam" id="PF13333">
    <property type="entry name" value="rve_2"/>
    <property type="match status" value="1"/>
</dbReference>
<dbReference type="Pfam" id="PF13276">
    <property type="entry name" value="HTH_21"/>
    <property type="match status" value="1"/>
</dbReference>
<dbReference type="PANTHER" id="PTHR46889">
    <property type="entry name" value="TRANSPOSASE INSF FOR INSERTION SEQUENCE IS3B-RELATED"/>
    <property type="match status" value="1"/>
</dbReference>
<dbReference type="NCBIfam" id="NF033516">
    <property type="entry name" value="transpos_IS3"/>
    <property type="match status" value="1"/>
</dbReference>
<keyword evidence="3" id="KW-1185">Reference proteome</keyword>
<comment type="caution">
    <text evidence="2">The sequence shown here is derived from an EMBL/GenBank/DDBJ whole genome shotgun (WGS) entry which is preliminary data.</text>
</comment>
<dbReference type="Proteomes" id="UP000286287">
    <property type="component" value="Unassembled WGS sequence"/>
</dbReference>
<dbReference type="Gene3D" id="3.30.420.10">
    <property type="entry name" value="Ribonuclease H-like superfamily/Ribonuclease H"/>
    <property type="match status" value="1"/>
</dbReference>
<dbReference type="InterPro" id="IPR050900">
    <property type="entry name" value="Transposase_IS3/IS150/IS904"/>
</dbReference>
<dbReference type="InterPro" id="IPR025948">
    <property type="entry name" value="HTH-like_dom"/>
</dbReference>
<dbReference type="OrthoDB" id="68750at2"/>
<dbReference type="AlphaFoldDB" id="A0A418VHJ1"/>
<evidence type="ECO:0000313" key="2">
    <source>
        <dbReference type="EMBL" id="RJF75572.1"/>
    </source>
</evidence>
<evidence type="ECO:0000259" key="1">
    <source>
        <dbReference type="PROSITE" id="PS50994"/>
    </source>
</evidence>